<keyword evidence="6 13" id="KW-0812">Transmembrane</keyword>
<comment type="function">
    <text evidence="11">Probable lysosomal cobalamin transporter. Required to export cobalamin from lysosomes allowing its conversion to cofactors.</text>
</comment>
<feature type="transmembrane region" description="Helical" evidence="13">
    <location>
        <begin position="351"/>
        <end position="369"/>
    </location>
</feature>
<feature type="transmembrane region" description="Helical" evidence="13">
    <location>
        <begin position="517"/>
        <end position="536"/>
    </location>
</feature>
<evidence type="ECO:0000256" key="1">
    <source>
        <dbReference type="ARBA" id="ARBA00004155"/>
    </source>
</evidence>
<dbReference type="GO" id="GO:0072665">
    <property type="term" value="P:protein localization to vacuole"/>
    <property type="evidence" value="ECO:0007669"/>
    <property type="project" value="TreeGrafter"/>
</dbReference>
<comment type="similarity">
    <text evidence="2">Belongs to the LIMR family. LMBRD1 subfamily.</text>
</comment>
<dbReference type="InterPro" id="IPR006876">
    <property type="entry name" value="LMBR1-like_membr_prot"/>
</dbReference>
<organism evidence="14 15">
    <name type="scientific">Corynascus novoguineensis</name>
    <dbReference type="NCBI Taxonomy" id="1126955"/>
    <lineage>
        <taxon>Eukaryota</taxon>
        <taxon>Fungi</taxon>
        <taxon>Dikarya</taxon>
        <taxon>Ascomycota</taxon>
        <taxon>Pezizomycotina</taxon>
        <taxon>Sordariomycetes</taxon>
        <taxon>Sordariomycetidae</taxon>
        <taxon>Sordariales</taxon>
        <taxon>Chaetomiaceae</taxon>
        <taxon>Corynascus</taxon>
    </lineage>
</organism>
<feature type="transmembrane region" description="Helical" evidence="13">
    <location>
        <begin position="12"/>
        <end position="34"/>
    </location>
</feature>
<dbReference type="Proteomes" id="UP001303647">
    <property type="component" value="Unassembled WGS sequence"/>
</dbReference>
<feature type="transmembrane region" description="Helical" evidence="13">
    <location>
        <begin position="98"/>
        <end position="122"/>
    </location>
</feature>
<comment type="caution">
    <text evidence="14">The sequence shown here is derived from an EMBL/GenBank/DDBJ whole genome shotgun (WGS) entry which is preliminary data.</text>
</comment>
<dbReference type="GO" id="GO:0005774">
    <property type="term" value="C:vacuolar membrane"/>
    <property type="evidence" value="ECO:0007669"/>
    <property type="project" value="TreeGrafter"/>
</dbReference>
<protein>
    <recommendedName>
        <fullName evidence="3">Probable lysosomal cobalamin transporter</fullName>
    </recommendedName>
</protein>
<feature type="transmembrane region" description="Helical" evidence="13">
    <location>
        <begin position="193"/>
        <end position="212"/>
    </location>
</feature>
<feature type="transmembrane region" description="Helical" evidence="13">
    <location>
        <begin position="418"/>
        <end position="440"/>
    </location>
</feature>
<evidence type="ECO:0000256" key="10">
    <source>
        <dbReference type="ARBA" id="ARBA00023285"/>
    </source>
</evidence>
<feature type="transmembrane region" description="Helical" evidence="13">
    <location>
        <begin position="381"/>
        <end position="406"/>
    </location>
</feature>
<evidence type="ECO:0000256" key="4">
    <source>
        <dbReference type="ARBA" id="ARBA00022448"/>
    </source>
</evidence>
<dbReference type="PANTHER" id="PTHR16130">
    <property type="entry name" value="LYSOSOMAL COBALAMIN TRANSPORTER-RELATED"/>
    <property type="match status" value="1"/>
</dbReference>
<feature type="transmembrane region" description="Helical" evidence="13">
    <location>
        <begin position="147"/>
        <end position="168"/>
    </location>
</feature>
<evidence type="ECO:0000256" key="3">
    <source>
        <dbReference type="ARBA" id="ARBA00017088"/>
    </source>
</evidence>
<dbReference type="AlphaFoldDB" id="A0AAN7HLK1"/>
<evidence type="ECO:0000256" key="12">
    <source>
        <dbReference type="SAM" id="MobiDB-lite"/>
    </source>
</evidence>
<dbReference type="PANTHER" id="PTHR16130:SF2">
    <property type="entry name" value="LYSOSOMAL COBALAMIN TRANSPORT ESCORT PROTEIN LMBD1"/>
    <property type="match status" value="1"/>
</dbReference>
<keyword evidence="7 13" id="KW-1133">Transmembrane helix</keyword>
<evidence type="ECO:0000256" key="9">
    <source>
        <dbReference type="ARBA" id="ARBA00023228"/>
    </source>
</evidence>
<reference evidence="14" key="1">
    <citation type="journal article" date="2023" name="Mol. Phylogenet. Evol.">
        <title>Genome-scale phylogeny and comparative genomics of the fungal order Sordariales.</title>
        <authorList>
            <person name="Hensen N."/>
            <person name="Bonometti L."/>
            <person name="Westerberg I."/>
            <person name="Brannstrom I.O."/>
            <person name="Guillou S."/>
            <person name="Cros-Aarteil S."/>
            <person name="Calhoun S."/>
            <person name="Haridas S."/>
            <person name="Kuo A."/>
            <person name="Mondo S."/>
            <person name="Pangilinan J."/>
            <person name="Riley R."/>
            <person name="LaButti K."/>
            <person name="Andreopoulos B."/>
            <person name="Lipzen A."/>
            <person name="Chen C."/>
            <person name="Yan M."/>
            <person name="Daum C."/>
            <person name="Ng V."/>
            <person name="Clum A."/>
            <person name="Steindorff A."/>
            <person name="Ohm R.A."/>
            <person name="Martin F."/>
            <person name="Silar P."/>
            <person name="Natvig D.O."/>
            <person name="Lalanne C."/>
            <person name="Gautier V."/>
            <person name="Ament-Velasquez S.L."/>
            <person name="Kruys A."/>
            <person name="Hutchinson M.I."/>
            <person name="Powell A.J."/>
            <person name="Barry K."/>
            <person name="Miller A.N."/>
            <person name="Grigoriev I.V."/>
            <person name="Debuchy R."/>
            <person name="Gladieux P."/>
            <person name="Hiltunen Thoren M."/>
            <person name="Johannesson H."/>
        </authorList>
    </citation>
    <scope>NUCLEOTIDE SEQUENCE</scope>
    <source>
        <strain evidence="14">CBS 359.72</strain>
    </source>
</reference>
<sequence length="612" mass="66697">MASAGLLQTSLIWVSYAVAVALVLIVSVITILTWQTPHERSVAVSTVSILTLTALLATVLLLPVDIALVSSTASAHLGAKKDWATPARVEDILLTLKIVYYTLYTLDALLCLIVIPFTYFWYEEYDEVEEEEGTASTAGRLWRAFKYTLGFVFLVVIIFLVGFFVPAAGKDAGKHMDLDYFKRLLAANNGEKALTFGVGLLTTLGTLLYVLYTGSGLALLPVSLIKSAPSISAPQLSATTASALERNRELQRQLEMRNAGRPNGMSQKDRREMDALLREERTLVRRERLAAEARGDGRGKIYRAWTKIQAVFRPLKLLGGIFLLLVSILVWVSMLITGIDKAANSVCKRHCGYILGHINVFQPANWIFVQAARAFPVDYVLMALLVLFLFGSSVTGLTTVGVRFLWVRLFQLKKGRTAPQALLVATVLLALMVLAINYAVAMLVAPQYAIYGTQTFCINTNNNGRGAPDCRDHPDMVRPCSEALREPAARDVCTPTVLSTFLNRVTLQWPVFGAVNFWAQFAFLAVFLVVFVTSLFRAPGFNLSELDEEAEVDEEEGLLASTGRRFGATWGDITGRASRTGPSGAGSGTQRRGEGGYGTGGEGNGNGAGGRT</sequence>
<evidence type="ECO:0000313" key="15">
    <source>
        <dbReference type="Proteomes" id="UP001303647"/>
    </source>
</evidence>
<evidence type="ECO:0000256" key="11">
    <source>
        <dbReference type="ARBA" id="ARBA00025515"/>
    </source>
</evidence>
<evidence type="ECO:0000313" key="14">
    <source>
        <dbReference type="EMBL" id="KAK4245915.1"/>
    </source>
</evidence>
<keyword evidence="8 13" id="KW-0472">Membrane</keyword>
<dbReference type="EMBL" id="MU857687">
    <property type="protein sequence ID" value="KAK4245915.1"/>
    <property type="molecule type" value="Genomic_DNA"/>
</dbReference>
<feature type="compositionally biased region" description="Gly residues" evidence="12">
    <location>
        <begin position="595"/>
        <end position="612"/>
    </location>
</feature>
<keyword evidence="10" id="KW-0170">Cobalt</keyword>
<dbReference type="Pfam" id="PF04791">
    <property type="entry name" value="LMBR1"/>
    <property type="match status" value="1"/>
</dbReference>
<dbReference type="GO" id="GO:0031419">
    <property type="term" value="F:cobalamin binding"/>
    <property type="evidence" value="ECO:0007669"/>
    <property type="project" value="UniProtKB-KW"/>
</dbReference>
<gene>
    <name evidence="14" type="ORF">C7999DRAFT_33693</name>
</gene>
<keyword evidence="5" id="KW-0846">Cobalamin</keyword>
<name>A0AAN7HLK1_9PEZI</name>
<reference evidence="14" key="2">
    <citation type="submission" date="2023-05" db="EMBL/GenBank/DDBJ databases">
        <authorList>
            <consortium name="Lawrence Berkeley National Laboratory"/>
            <person name="Steindorff A."/>
            <person name="Hensen N."/>
            <person name="Bonometti L."/>
            <person name="Westerberg I."/>
            <person name="Brannstrom I.O."/>
            <person name="Guillou S."/>
            <person name="Cros-Aarteil S."/>
            <person name="Calhoun S."/>
            <person name="Haridas S."/>
            <person name="Kuo A."/>
            <person name="Mondo S."/>
            <person name="Pangilinan J."/>
            <person name="Riley R."/>
            <person name="Labutti K."/>
            <person name="Andreopoulos B."/>
            <person name="Lipzen A."/>
            <person name="Chen C."/>
            <person name="Yanf M."/>
            <person name="Daum C."/>
            <person name="Ng V."/>
            <person name="Clum A."/>
            <person name="Ohm R."/>
            <person name="Martin F."/>
            <person name="Silar P."/>
            <person name="Natvig D."/>
            <person name="Lalanne C."/>
            <person name="Gautier V."/>
            <person name="Ament-Velasquez S.L."/>
            <person name="Kruys A."/>
            <person name="Hutchinson M.I."/>
            <person name="Powell A.J."/>
            <person name="Barry K."/>
            <person name="Miller A.N."/>
            <person name="Grigoriev I.V."/>
            <person name="Debuchy R."/>
            <person name="Gladieux P."/>
            <person name="Thoren M.H."/>
            <person name="Johannesson H."/>
        </authorList>
    </citation>
    <scope>NUCLEOTIDE SEQUENCE</scope>
    <source>
        <strain evidence="14">CBS 359.72</strain>
    </source>
</reference>
<feature type="transmembrane region" description="Helical" evidence="13">
    <location>
        <begin position="54"/>
        <end position="77"/>
    </location>
</feature>
<dbReference type="InterPro" id="IPR050854">
    <property type="entry name" value="LMBD1_LysCbl_Transport"/>
</dbReference>
<feature type="transmembrane region" description="Helical" evidence="13">
    <location>
        <begin position="317"/>
        <end position="339"/>
    </location>
</feature>
<comment type="subcellular location">
    <subcellularLocation>
        <location evidence="1">Lysosome membrane</location>
        <topology evidence="1">Multi-pass membrane protein</topology>
    </subcellularLocation>
</comment>
<proteinExistence type="inferred from homology"/>
<keyword evidence="15" id="KW-1185">Reference proteome</keyword>
<keyword evidence="4" id="KW-0813">Transport</keyword>
<evidence type="ECO:0000256" key="5">
    <source>
        <dbReference type="ARBA" id="ARBA00022628"/>
    </source>
</evidence>
<evidence type="ECO:0000256" key="2">
    <source>
        <dbReference type="ARBA" id="ARBA00009901"/>
    </source>
</evidence>
<keyword evidence="9" id="KW-0458">Lysosome</keyword>
<evidence type="ECO:0000256" key="6">
    <source>
        <dbReference type="ARBA" id="ARBA00022692"/>
    </source>
</evidence>
<evidence type="ECO:0000256" key="13">
    <source>
        <dbReference type="SAM" id="Phobius"/>
    </source>
</evidence>
<evidence type="ECO:0000256" key="8">
    <source>
        <dbReference type="ARBA" id="ARBA00023136"/>
    </source>
</evidence>
<accession>A0AAN7HLK1</accession>
<feature type="region of interest" description="Disordered" evidence="12">
    <location>
        <begin position="571"/>
        <end position="612"/>
    </location>
</feature>
<evidence type="ECO:0000256" key="7">
    <source>
        <dbReference type="ARBA" id="ARBA00022989"/>
    </source>
</evidence>